<sequence>MDSNLLRVAGALIPVSSEIEANVEVIMRAIDFAAVEQADILLTPEGSLSGYTPNFDAAAVEQALAKVTVNNYL</sequence>
<dbReference type="SUPFAM" id="SSF56317">
    <property type="entry name" value="Carbon-nitrogen hydrolase"/>
    <property type="match status" value="1"/>
</dbReference>
<reference evidence="2" key="1">
    <citation type="submission" date="2018-05" db="EMBL/GenBank/DDBJ databases">
        <authorList>
            <person name="Lanie J.A."/>
            <person name="Ng W.-L."/>
            <person name="Kazmierczak K.M."/>
            <person name="Andrzejewski T.M."/>
            <person name="Davidsen T.M."/>
            <person name="Wayne K.J."/>
            <person name="Tettelin H."/>
            <person name="Glass J.I."/>
            <person name="Rusch D."/>
            <person name="Podicherti R."/>
            <person name="Tsui H.-C.T."/>
            <person name="Winkler M.E."/>
        </authorList>
    </citation>
    <scope>NUCLEOTIDE SEQUENCE</scope>
</reference>
<protein>
    <recommendedName>
        <fullName evidence="1">CN hydrolase domain-containing protein</fullName>
    </recommendedName>
</protein>
<dbReference type="InterPro" id="IPR036526">
    <property type="entry name" value="C-N_Hydrolase_sf"/>
</dbReference>
<dbReference type="EMBL" id="UINC01188294">
    <property type="protein sequence ID" value="SVE01439.1"/>
    <property type="molecule type" value="Genomic_DNA"/>
</dbReference>
<proteinExistence type="predicted"/>
<feature type="non-terminal residue" evidence="2">
    <location>
        <position position="73"/>
    </location>
</feature>
<evidence type="ECO:0000313" key="2">
    <source>
        <dbReference type="EMBL" id="SVE01439.1"/>
    </source>
</evidence>
<dbReference type="AlphaFoldDB" id="A0A383A1J5"/>
<dbReference type="Gene3D" id="3.60.110.10">
    <property type="entry name" value="Carbon-nitrogen hydrolase"/>
    <property type="match status" value="1"/>
</dbReference>
<gene>
    <name evidence="2" type="ORF">METZ01_LOCUS454293</name>
</gene>
<feature type="domain" description="CN hydrolase" evidence="1">
    <location>
        <begin position="6"/>
        <end position="73"/>
    </location>
</feature>
<accession>A0A383A1J5</accession>
<evidence type="ECO:0000259" key="1">
    <source>
        <dbReference type="PROSITE" id="PS50263"/>
    </source>
</evidence>
<name>A0A383A1J5_9ZZZZ</name>
<dbReference type="PROSITE" id="PS50263">
    <property type="entry name" value="CN_HYDROLASE"/>
    <property type="match status" value="1"/>
</dbReference>
<organism evidence="2">
    <name type="scientific">marine metagenome</name>
    <dbReference type="NCBI Taxonomy" id="408172"/>
    <lineage>
        <taxon>unclassified sequences</taxon>
        <taxon>metagenomes</taxon>
        <taxon>ecological metagenomes</taxon>
    </lineage>
</organism>
<dbReference type="InterPro" id="IPR003010">
    <property type="entry name" value="C-N_Hydrolase"/>
</dbReference>